<keyword evidence="2" id="KW-1185">Reference proteome</keyword>
<evidence type="ECO:0000259" key="1">
    <source>
        <dbReference type="SMART" id="SM00848"/>
    </source>
</evidence>
<dbReference type="SMART" id="SM00848">
    <property type="entry name" value="Inhibitor_I29"/>
    <property type="match status" value="2"/>
</dbReference>
<dbReference type="InterPro" id="IPR038765">
    <property type="entry name" value="Papain-like_cys_pep_sf"/>
</dbReference>
<dbReference type="Gene3D" id="1.10.287.2250">
    <property type="match status" value="2"/>
</dbReference>
<protein>
    <submittedName>
        <fullName evidence="3">Cathepsin propeptide inhibitor domain-containing protein</fullName>
    </submittedName>
</protein>
<dbReference type="WBParaSite" id="L893_g27694.t1">
    <property type="protein sequence ID" value="L893_g27694.t1"/>
    <property type="gene ID" value="L893_g27694"/>
</dbReference>
<accession>A0A1I7ZLA9</accession>
<reference evidence="3" key="1">
    <citation type="submission" date="2016-11" db="UniProtKB">
        <authorList>
            <consortium name="WormBaseParasite"/>
        </authorList>
    </citation>
    <scope>IDENTIFICATION</scope>
</reference>
<dbReference type="Proteomes" id="UP000095287">
    <property type="component" value="Unplaced"/>
</dbReference>
<evidence type="ECO:0000313" key="2">
    <source>
        <dbReference type="Proteomes" id="UP000095287"/>
    </source>
</evidence>
<organism evidence="2 3">
    <name type="scientific">Steinernema glaseri</name>
    <dbReference type="NCBI Taxonomy" id="37863"/>
    <lineage>
        <taxon>Eukaryota</taxon>
        <taxon>Metazoa</taxon>
        <taxon>Ecdysozoa</taxon>
        <taxon>Nematoda</taxon>
        <taxon>Chromadorea</taxon>
        <taxon>Rhabditida</taxon>
        <taxon>Tylenchina</taxon>
        <taxon>Panagrolaimomorpha</taxon>
        <taxon>Strongyloidoidea</taxon>
        <taxon>Steinernematidae</taxon>
        <taxon>Steinernema</taxon>
    </lineage>
</organism>
<feature type="domain" description="Cathepsin propeptide inhibitor" evidence="1">
    <location>
        <begin position="74"/>
        <end position="131"/>
    </location>
</feature>
<feature type="domain" description="Cathepsin propeptide inhibitor" evidence="1">
    <location>
        <begin position="229"/>
        <end position="284"/>
    </location>
</feature>
<dbReference type="SUPFAM" id="SSF54001">
    <property type="entry name" value="Cysteine proteinases"/>
    <property type="match status" value="2"/>
</dbReference>
<sequence length="353" mass="41286">MFSKCAVVLLLLCAFAFVTLIMMVGRVGLKEDVELLDEEQRWKLAHGPCLCPPCFCAGPEPSELEFRAKRRKVFEKFKKKFNRHYENLREEELRFDLFLANMMTAGRLNAKYYGTATFGITQFSDLAPYEFGQFSAGVRHFPKLELEVAQTFKKLNKSSTYRHDTPLAEAIFRANIKLAKDLHAKYNRKATFPIRPYKGPFIPPKDVEVIMPLRQSEIWFKLEEHLEAFERFKKDFGRHYDSSSDEALRFRFFQRNMRFAALWNDIYNGTATFGATQFSDMDTFWFREILLGVRRSPLSYHSFDAFNESSPYKEFLHDEATLVQEISEVFAGTRQLVTPEAIKAFEYFKEGLI</sequence>
<evidence type="ECO:0000313" key="3">
    <source>
        <dbReference type="WBParaSite" id="L893_g27694.t1"/>
    </source>
</evidence>
<dbReference type="Pfam" id="PF08246">
    <property type="entry name" value="Inhibitor_I29"/>
    <property type="match status" value="2"/>
</dbReference>
<dbReference type="InterPro" id="IPR013201">
    <property type="entry name" value="Prot_inhib_I29"/>
</dbReference>
<dbReference type="AlphaFoldDB" id="A0A1I7ZLA9"/>
<name>A0A1I7ZLA9_9BILA</name>
<proteinExistence type="predicted"/>